<dbReference type="AlphaFoldDB" id="A6J547"/>
<dbReference type="Proteomes" id="UP000234681">
    <property type="component" value="Chromosome 8"/>
</dbReference>
<evidence type="ECO:0000313" key="2">
    <source>
        <dbReference type="Proteomes" id="UP000234681"/>
    </source>
</evidence>
<evidence type="ECO:0000313" key="1">
    <source>
        <dbReference type="EMBL" id="EDL95720.1"/>
    </source>
</evidence>
<name>A6J547_RAT</name>
<accession>A6J547</accession>
<dbReference type="EMBL" id="CH473975">
    <property type="protein sequence ID" value="EDL95720.1"/>
    <property type="molecule type" value="Genomic_DNA"/>
</dbReference>
<protein>
    <submittedName>
        <fullName evidence="1">RCG58310</fullName>
    </submittedName>
</protein>
<gene>
    <name evidence="1" type="ORF">rCG_58310</name>
</gene>
<reference evidence="2" key="1">
    <citation type="submission" date="2005-09" db="EMBL/GenBank/DDBJ databases">
        <authorList>
            <person name="Mural R.J."/>
            <person name="Li P.W."/>
            <person name="Adams M.D."/>
            <person name="Amanatides P.G."/>
            <person name="Baden-Tillson H."/>
            <person name="Barnstead M."/>
            <person name="Chin S.H."/>
            <person name="Dew I."/>
            <person name="Evans C.A."/>
            <person name="Ferriera S."/>
            <person name="Flanigan M."/>
            <person name="Fosler C."/>
            <person name="Glodek A."/>
            <person name="Gu Z."/>
            <person name="Holt R.A."/>
            <person name="Jennings D."/>
            <person name="Kraft C.L."/>
            <person name="Lu F."/>
            <person name="Nguyen T."/>
            <person name="Nusskern D.R."/>
            <person name="Pfannkoch C.M."/>
            <person name="Sitter C."/>
            <person name="Sutton G.G."/>
            <person name="Venter J.C."/>
            <person name="Wang Z."/>
            <person name="Woodage T."/>
            <person name="Zheng X.H."/>
            <person name="Zhong F."/>
        </authorList>
    </citation>
    <scope>NUCLEOTIDE SEQUENCE [LARGE SCALE GENOMIC DNA]</scope>
    <source>
        <strain>BN</strain>
        <strain evidence="2">Sprague-Dawley</strain>
    </source>
</reference>
<organism evidence="1 2">
    <name type="scientific">Rattus norvegicus</name>
    <name type="common">Rat</name>
    <dbReference type="NCBI Taxonomy" id="10116"/>
    <lineage>
        <taxon>Eukaryota</taxon>
        <taxon>Metazoa</taxon>
        <taxon>Chordata</taxon>
        <taxon>Craniata</taxon>
        <taxon>Vertebrata</taxon>
        <taxon>Euteleostomi</taxon>
        <taxon>Mammalia</taxon>
        <taxon>Eutheria</taxon>
        <taxon>Euarchontoglires</taxon>
        <taxon>Glires</taxon>
        <taxon>Rodentia</taxon>
        <taxon>Myomorpha</taxon>
        <taxon>Muroidea</taxon>
        <taxon>Muridae</taxon>
        <taxon>Murinae</taxon>
        <taxon>Rattus</taxon>
    </lineage>
</organism>
<sequence length="97" mass="10832">MLCFLSLSLFSPEPQPMECGPHGRSSRLGFPTLFKPSLTHITVLLLGDSKSCQVDRINLPTNSPCNSFAEYKPALTLHCIQISKQEEELYKNCDGFL</sequence>
<proteinExistence type="predicted"/>